<feature type="region of interest" description="Disordered" evidence="1">
    <location>
        <begin position="1"/>
        <end position="66"/>
    </location>
</feature>
<organism evidence="2 3">
    <name type="scientific">Phycicoccus endophyticus</name>
    <dbReference type="NCBI Taxonomy" id="1690220"/>
    <lineage>
        <taxon>Bacteria</taxon>
        <taxon>Bacillati</taxon>
        <taxon>Actinomycetota</taxon>
        <taxon>Actinomycetes</taxon>
        <taxon>Micrococcales</taxon>
        <taxon>Intrasporangiaceae</taxon>
        <taxon>Phycicoccus</taxon>
    </lineage>
</organism>
<dbReference type="Proteomes" id="UP000515976">
    <property type="component" value="Chromosome"/>
</dbReference>
<dbReference type="PANTHER" id="PTHR36302">
    <property type="entry name" value="BLR7088 PROTEIN"/>
    <property type="match status" value="1"/>
</dbReference>
<gene>
    <name evidence="2" type="ORF">H9L10_07775</name>
</gene>
<evidence type="ECO:0000256" key="1">
    <source>
        <dbReference type="SAM" id="MobiDB-lite"/>
    </source>
</evidence>
<evidence type="ECO:0000313" key="2">
    <source>
        <dbReference type="EMBL" id="QNN50985.1"/>
    </source>
</evidence>
<dbReference type="EMBL" id="CP060712">
    <property type="protein sequence ID" value="QNN50985.1"/>
    <property type="molecule type" value="Genomic_DNA"/>
</dbReference>
<dbReference type="SUPFAM" id="SSF110087">
    <property type="entry name" value="DR1885-like metal-binding protein"/>
    <property type="match status" value="1"/>
</dbReference>
<keyword evidence="3" id="KW-1185">Reference proteome</keyword>
<dbReference type="InterPro" id="IPR007410">
    <property type="entry name" value="LpqE-like"/>
</dbReference>
<feature type="compositionally biased region" description="Low complexity" evidence="1">
    <location>
        <begin position="44"/>
        <end position="66"/>
    </location>
</feature>
<sequence length="187" mass="18499">MLTIGLAGCGSTSSEEPTDAGSAGSSAPLTLQDGWVKAVDDVPSPTSTSMSSAMPSSSASGSAGMDGSMPMTAMFGTLHNDTGSDITVTAGSSPVAGMVQLHETVKTDSGSMQMQEKPGGFVVPAGGDYTLEPGGDHVMLMDLSAPLANGSQTSVTLTTSAGEVTVTVPVRTFTGAEESYAPAPSAS</sequence>
<dbReference type="Pfam" id="PF04314">
    <property type="entry name" value="PCuAC"/>
    <property type="match status" value="1"/>
</dbReference>
<reference evidence="2 3" key="1">
    <citation type="submission" date="2020-08" db="EMBL/GenBank/DDBJ databases">
        <title>Genome sequence of Phycicoccus endophyticus JCM 31784T.</title>
        <authorList>
            <person name="Hyun D.-W."/>
            <person name="Bae J.-W."/>
        </authorList>
    </citation>
    <scope>NUCLEOTIDE SEQUENCE [LARGE SCALE GENOMIC DNA]</scope>
    <source>
        <strain evidence="2 3">JCM 31784</strain>
    </source>
</reference>
<dbReference type="InterPro" id="IPR036182">
    <property type="entry name" value="PCuAC_sf"/>
</dbReference>
<proteinExistence type="predicted"/>
<evidence type="ECO:0000313" key="3">
    <source>
        <dbReference type="Proteomes" id="UP000515976"/>
    </source>
</evidence>
<dbReference type="KEGG" id="pei:H9L10_07775"/>
<accession>A0A7G9R5W0</accession>
<dbReference type="AlphaFoldDB" id="A0A7G9R5W0"/>
<name>A0A7G9R5W0_9MICO</name>
<protein>
    <submittedName>
        <fullName evidence="2">Copper chaperone PCu(A)C</fullName>
    </submittedName>
</protein>
<dbReference type="Gene3D" id="2.60.40.1890">
    <property type="entry name" value="PCu(A)C copper chaperone"/>
    <property type="match status" value="1"/>
</dbReference>
<dbReference type="InterPro" id="IPR058248">
    <property type="entry name" value="Lxx211020-like"/>
</dbReference>
<dbReference type="PANTHER" id="PTHR36302:SF1">
    <property type="entry name" value="COPPER CHAPERONE PCU(A)C"/>
    <property type="match status" value="1"/>
</dbReference>